<keyword evidence="8" id="KW-1185">Reference proteome</keyword>
<dbReference type="CDD" id="cd02208">
    <property type="entry name" value="cupin_RmlC-like"/>
    <property type="match status" value="1"/>
</dbReference>
<protein>
    <submittedName>
        <fullName evidence="7">1166_t:CDS:1</fullName>
    </submittedName>
</protein>
<dbReference type="EMBL" id="CAJVPV010001490">
    <property type="protein sequence ID" value="CAG8499205.1"/>
    <property type="molecule type" value="Genomic_DNA"/>
</dbReference>
<dbReference type="Proteomes" id="UP000789342">
    <property type="component" value="Unassembled WGS sequence"/>
</dbReference>
<dbReference type="AlphaFoldDB" id="A0A9N9EYQ8"/>
<organism evidence="7 8">
    <name type="scientific">Acaulospora morrowiae</name>
    <dbReference type="NCBI Taxonomy" id="94023"/>
    <lineage>
        <taxon>Eukaryota</taxon>
        <taxon>Fungi</taxon>
        <taxon>Fungi incertae sedis</taxon>
        <taxon>Mucoromycota</taxon>
        <taxon>Glomeromycotina</taxon>
        <taxon>Glomeromycetes</taxon>
        <taxon>Diversisporales</taxon>
        <taxon>Acaulosporaceae</taxon>
        <taxon>Acaulospora</taxon>
    </lineage>
</organism>
<feature type="chain" id="PRO_5040221048" evidence="5">
    <location>
        <begin position="17"/>
        <end position="896"/>
    </location>
</feature>
<dbReference type="OrthoDB" id="1667110at2759"/>
<reference evidence="7" key="1">
    <citation type="submission" date="2021-06" db="EMBL/GenBank/DDBJ databases">
        <authorList>
            <person name="Kallberg Y."/>
            <person name="Tangrot J."/>
            <person name="Rosling A."/>
        </authorList>
    </citation>
    <scope>NUCLEOTIDE SEQUENCE</scope>
    <source>
        <strain evidence="7">CL551</strain>
    </source>
</reference>
<evidence type="ECO:0000259" key="6">
    <source>
        <dbReference type="PROSITE" id="PS51184"/>
    </source>
</evidence>
<evidence type="ECO:0000313" key="7">
    <source>
        <dbReference type="EMBL" id="CAG8499205.1"/>
    </source>
</evidence>
<dbReference type="GO" id="GO:0000785">
    <property type="term" value="C:chromatin"/>
    <property type="evidence" value="ECO:0007669"/>
    <property type="project" value="TreeGrafter"/>
</dbReference>
<dbReference type="InterPro" id="IPR045109">
    <property type="entry name" value="LSDs-like"/>
</dbReference>
<dbReference type="GO" id="GO:0032454">
    <property type="term" value="F:histone H3K9 demethylase activity"/>
    <property type="evidence" value="ECO:0007669"/>
    <property type="project" value="InterPro"/>
</dbReference>
<evidence type="ECO:0000256" key="2">
    <source>
        <dbReference type="ARBA" id="ARBA00022723"/>
    </source>
</evidence>
<feature type="region of interest" description="Disordered" evidence="4">
    <location>
        <begin position="79"/>
        <end position="216"/>
    </location>
</feature>
<dbReference type="GO" id="GO:0031490">
    <property type="term" value="F:chromatin DNA binding"/>
    <property type="evidence" value="ECO:0007669"/>
    <property type="project" value="TreeGrafter"/>
</dbReference>
<feature type="region of interest" description="Disordered" evidence="4">
    <location>
        <begin position="502"/>
        <end position="556"/>
    </location>
</feature>
<keyword evidence="2" id="KW-0479">Metal-binding</keyword>
<dbReference type="Gene3D" id="2.60.120.650">
    <property type="entry name" value="Cupin"/>
    <property type="match status" value="1"/>
</dbReference>
<dbReference type="InterPro" id="IPR003347">
    <property type="entry name" value="JmjC_dom"/>
</dbReference>
<feature type="signal peptide" evidence="5">
    <location>
        <begin position="1"/>
        <end position="16"/>
    </location>
</feature>
<feature type="region of interest" description="Disordered" evidence="4">
    <location>
        <begin position="433"/>
        <end position="457"/>
    </location>
</feature>
<name>A0A9N9EYQ8_9GLOM</name>
<proteinExistence type="predicted"/>
<feature type="compositionally biased region" description="Basic residues" evidence="4">
    <location>
        <begin position="118"/>
        <end position="131"/>
    </location>
</feature>
<evidence type="ECO:0000256" key="1">
    <source>
        <dbReference type="ARBA" id="ARBA00004123"/>
    </source>
</evidence>
<evidence type="ECO:0000313" key="8">
    <source>
        <dbReference type="Proteomes" id="UP000789342"/>
    </source>
</evidence>
<feature type="compositionally biased region" description="Basic and acidic residues" evidence="4">
    <location>
        <begin position="544"/>
        <end position="556"/>
    </location>
</feature>
<evidence type="ECO:0000256" key="4">
    <source>
        <dbReference type="SAM" id="MobiDB-lite"/>
    </source>
</evidence>
<dbReference type="Pfam" id="PF02373">
    <property type="entry name" value="JmjC"/>
    <property type="match status" value="1"/>
</dbReference>
<dbReference type="SUPFAM" id="SSF51197">
    <property type="entry name" value="Clavaminate synthase-like"/>
    <property type="match status" value="1"/>
</dbReference>
<dbReference type="GO" id="GO:0003712">
    <property type="term" value="F:transcription coregulator activity"/>
    <property type="evidence" value="ECO:0007669"/>
    <property type="project" value="TreeGrafter"/>
</dbReference>
<comment type="caution">
    <text evidence="7">The sequence shown here is derived from an EMBL/GenBank/DDBJ whole genome shotgun (WGS) entry which is preliminary data.</text>
</comment>
<dbReference type="GO" id="GO:0006357">
    <property type="term" value="P:regulation of transcription by RNA polymerase II"/>
    <property type="evidence" value="ECO:0007669"/>
    <property type="project" value="TreeGrafter"/>
</dbReference>
<gene>
    <name evidence="7" type="ORF">AMORRO_LOCUS3167</name>
</gene>
<dbReference type="PROSITE" id="PS51184">
    <property type="entry name" value="JMJC"/>
    <property type="match status" value="1"/>
</dbReference>
<accession>A0A9N9EYQ8</accession>
<keyword evidence="3" id="KW-0539">Nucleus</keyword>
<sequence length="896" mass="102048">MLTVLDLIILVSISRRLIWDFQKSLQTSTTTNVLDNIFVRVNNDGRHRSSFDSEVSYGFIAQLAGCSVAEVRQYFTGKRRSRNATQPLSPASTLSSPPEFTSESEFNELSKALTNKTRSTKNPKKGSRKANVRPLSAITGGGSSIGSQNDSLVKDELTYDDAEPDQQRKSKKQRTTKKTSESSDFVYTDGIEKPKNKRKELPSNGGKGQKKRFKRKRTDLPPIFLSEINGIAKQTDLCRFLNFRLFGVEDEDFVYGPSFKSIVDPDPIGDYEKVEASIDQQSYILDMIAPTYNKILKKELPHLKNAKTRKIPNLVVTQLCDSCETAIFSGYWMCCVCGREICLDCFDDWDDEKDKRVKCRCSYARTHTKEQMIPIYHYTHDEITRLIEETEKRMANRDDDGVVIEEDDYELPDPIPPLALVQPDNFTQLDLEQTTNVDGENPHLSSDKVKDELYASPSEPQTRIVNFEVEGESRKECASESKVKVESANYTSLEFLALNETSAESHGDQNGEGARNLSQKSSDHEGLEAPFPTVASDIPVPEPPPHDRPSQPHDEHQKVVWDANDLTNEIFQGFWRKGYPILIKKLKKKLSPQLWSPGYFKDMYGSVQCETVDCNTGNIRCTSVRAFFEGFQDIEKRLIVDEKYPCLKLKDWPATDDFANMFPDHFDDFMDVLPFKEYTTRSGVLNLAHRLPINMNRPDLGPKMYNAYGSDDGEHGIGTTNLHLDMTDAVNMMAYAPAVEDRLEGEKDKPAAAVWDIYHYRDLPRVRRFLRKIANERGLRIDHPIHDQCFYLNAVLRERLLKEEGVTGWRLYQNPGDLVFVPAGCAHQVCNYTSCVKVAVDFVSPEGVGRSYNISQQFRKLSRSHKRRRDILQLQSILHHSWSTARIGKKKGEKDA</sequence>
<feature type="domain" description="JmjC" evidence="6">
    <location>
        <begin position="680"/>
        <end position="859"/>
    </location>
</feature>
<dbReference type="PANTHER" id="PTHR12549:SF38">
    <property type="entry name" value="JMJC DOMAIN-CONTAINING HISTONE DEMETHYLASE 2, ISOFORM A"/>
    <property type="match status" value="1"/>
</dbReference>
<dbReference type="GO" id="GO:0000118">
    <property type="term" value="C:histone deacetylase complex"/>
    <property type="evidence" value="ECO:0007669"/>
    <property type="project" value="TreeGrafter"/>
</dbReference>
<evidence type="ECO:0000256" key="5">
    <source>
        <dbReference type="SAM" id="SignalP"/>
    </source>
</evidence>
<comment type="subcellular location">
    <subcellularLocation>
        <location evidence="1">Nucleus</location>
    </subcellularLocation>
</comment>
<evidence type="ECO:0000256" key="3">
    <source>
        <dbReference type="ARBA" id="ARBA00023242"/>
    </source>
</evidence>
<dbReference type="GO" id="GO:0046872">
    <property type="term" value="F:metal ion binding"/>
    <property type="evidence" value="ECO:0007669"/>
    <property type="project" value="UniProtKB-KW"/>
</dbReference>
<keyword evidence="5" id="KW-0732">Signal</keyword>
<dbReference type="PANTHER" id="PTHR12549">
    <property type="entry name" value="JMJC DOMAIN-CONTAINING HISTONE DEMETHYLATION PROTEIN"/>
    <property type="match status" value="1"/>
</dbReference>
<dbReference type="SMART" id="SM00558">
    <property type="entry name" value="JmjC"/>
    <property type="match status" value="1"/>
</dbReference>
<feature type="compositionally biased region" description="Low complexity" evidence="4">
    <location>
        <begin position="87"/>
        <end position="104"/>
    </location>
</feature>